<reference evidence="2" key="1">
    <citation type="submission" date="2016-10" db="EMBL/GenBank/DDBJ databases">
        <authorList>
            <person name="Varghese N."/>
            <person name="Submissions S."/>
        </authorList>
    </citation>
    <scope>NUCLEOTIDE SEQUENCE [LARGE SCALE GENOMIC DNA]</scope>
    <source>
        <strain evidence="2">SP</strain>
    </source>
</reference>
<dbReference type="Gene3D" id="1.20.5.190">
    <property type="match status" value="1"/>
</dbReference>
<keyword evidence="2" id="KW-1185">Reference proteome</keyword>
<proteinExistence type="predicted"/>
<organism evidence="1 2">
    <name type="scientific">Evansella caseinilytica</name>
    <dbReference type="NCBI Taxonomy" id="1503961"/>
    <lineage>
        <taxon>Bacteria</taxon>
        <taxon>Bacillati</taxon>
        <taxon>Bacillota</taxon>
        <taxon>Bacilli</taxon>
        <taxon>Bacillales</taxon>
        <taxon>Bacillaceae</taxon>
        <taxon>Evansella</taxon>
    </lineage>
</organism>
<evidence type="ECO:0000313" key="1">
    <source>
        <dbReference type="EMBL" id="SDY57005.1"/>
    </source>
</evidence>
<dbReference type="EMBL" id="FNPI01000002">
    <property type="protein sequence ID" value="SDY57005.1"/>
    <property type="molecule type" value="Genomic_DNA"/>
</dbReference>
<dbReference type="OrthoDB" id="2679795at2"/>
<dbReference type="AlphaFoldDB" id="A0A1H3KZD3"/>
<dbReference type="STRING" id="1503961.SAMN05421736_102296"/>
<dbReference type="Proteomes" id="UP000198935">
    <property type="component" value="Unassembled WGS sequence"/>
</dbReference>
<evidence type="ECO:0000313" key="2">
    <source>
        <dbReference type="Proteomes" id="UP000198935"/>
    </source>
</evidence>
<accession>A0A1H3KZD3</accession>
<gene>
    <name evidence="1" type="ORF">SAMN05421736_102296</name>
</gene>
<sequence>MDEKQLDRFEGMLTQLVSMVGHLREDVDTIKSDVNMLKSHVAAVTEKQEKHHIEVIGKLEILRADHEITWTKTVENERDIARLKQHVLNN</sequence>
<name>A0A1H3KZD3_9BACI</name>
<protein>
    <submittedName>
        <fullName evidence="1">Uncharacterized protein</fullName>
    </submittedName>
</protein>